<name>A0A9D5P253_XYLRU</name>
<comment type="caution">
    <text evidence="2">The sequence shown here is derived from an EMBL/GenBank/DDBJ whole genome shotgun (WGS) entry which is preliminary data.</text>
</comment>
<dbReference type="SUPFAM" id="SSF88697">
    <property type="entry name" value="PUA domain-like"/>
    <property type="match status" value="1"/>
</dbReference>
<dbReference type="Pfam" id="PF04266">
    <property type="entry name" value="ASCH"/>
    <property type="match status" value="1"/>
</dbReference>
<feature type="domain" description="ASCH" evidence="1">
    <location>
        <begin position="4"/>
        <end position="42"/>
    </location>
</feature>
<dbReference type="Proteomes" id="UP000806522">
    <property type="component" value="Unassembled WGS sequence"/>
</dbReference>
<sequence>MKVLSVQQPWATLICSGIKDVENRTWKAAQVPGRILIHASSKKVTRNFFDTIPYEWEATIMNHIMMGNLAPLKQFPTSAIIGYVTVTGFEEGMTDSIWDGGPNQIKWKLEDAWLFKEPITDVKGKLNLFDYDLDENNLPPAVKATFLNIHMEDGKLVLPVMDGTIDNIDNKVIESIDFNEVPGMTDMLFVNKDSDELKSFKTVVLQENYKCAEYELKEDPQIFYDALTDDENDDSVRTVILLDGTEIDVRHIVFSIGKKLSEK</sequence>
<accession>A0A9D5P253</accession>
<reference evidence="2" key="1">
    <citation type="submission" date="2019-04" db="EMBL/GenBank/DDBJ databases">
        <title>Evolution of Biomass-Degrading Anaerobic Consortia Revealed by Metagenomics.</title>
        <authorList>
            <person name="Peng X."/>
        </authorList>
    </citation>
    <scope>NUCLEOTIDE SEQUENCE</scope>
    <source>
        <strain evidence="2">SIG140</strain>
    </source>
</reference>
<evidence type="ECO:0000313" key="2">
    <source>
        <dbReference type="EMBL" id="MBE6271409.1"/>
    </source>
</evidence>
<evidence type="ECO:0000259" key="1">
    <source>
        <dbReference type="Pfam" id="PF04266"/>
    </source>
</evidence>
<evidence type="ECO:0000313" key="3">
    <source>
        <dbReference type="Proteomes" id="UP000806522"/>
    </source>
</evidence>
<dbReference type="Gene3D" id="2.30.130.30">
    <property type="entry name" value="Hypothetical protein"/>
    <property type="match status" value="1"/>
</dbReference>
<dbReference type="AlphaFoldDB" id="A0A9D5P253"/>
<proteinExistence type="predicted"/>
<organism evidence="2 3">
    <name type="scientific">Xylanibacter ruminicola</name>
    <name type="common">Prevotella ruminicola</name>
    <dbReference type="NCBI Taxonomy" id="839"/>
    <lineage>
        <taxon>Bacteria</taxon>
        <taxon>Pseudomonadati</taxon>
        <taxon>Bacteroidota</taxon>
        <taxon>Bacteroidia</taxon>
        <taxon>Bacteroidales</taxon>
        <taxon>Prevotellaceae</taxon>
        <taxon>Xylanibacter</taxon>
    </lineage>
</organism>
<gene>
    <name evidence="2" type="ORF">E7101_10735</name>
</gene>
<dbReference type="EMBL" id="SUYC01000012">
    <property type="protein sequence ID" value="MBE6271409.1"/>
    <property type="molecule type" value="Genomic_DNA"/>
</dbReference>
<dbReference type="InterPro" id="IPR007374">
    <property type="entry name" value="ASCH_domain"/>
</dbReference>
<dbReference type="InterPro" id="IPR015947">
    <property type="entry name" value="PUA-like_sf"/>
</dbReference>
<protein>
    <submittedName>
        <fullName evidence="2">ASCH domain-containing protein</fullName>
    </submittedName>
</protein>